<dbReference type="PANTHER" id="PTHR43855">
    <property type="entry name" value="THIOSULFATE SULFURTRANSFERASE"/>
    <property type="match status" value="1"/>
</dbReference>
<evidence type="ECO:0000256" key="1">
    <source>
        <dbReference type="ARBA" id="ARBA00022737"/>
    </source>
</evidence>
<gene>
    <name evidence="3" type="ORF">ATO3_19325</name>
</gene>
<sequence length="273" mass="29605">MTVTISATDLIARQNEPGLVLVDTRTREDWEAGTLPGAIFLNVYDYFVPESTEAGYEGMAAGAMRAFREAGLDKAKTVVWFEEETGMRSPRGLWFQELLGLEGGVILDGGVQAWVNAHCVLEPGEGTATAITHVDDAAPDGWHPELALTREAVLHPSADLQIFDVRRPAEFDGSFAHDCCARGGRIPGALFAFYEDMLRDGRYRPADEIRAIAIAAGLDPEKPVVTYCHRGARAATALYGLRLAGFRDVGIFVGSWHEWAADPSLPMEIGAAA</sequence>
<dbReference type="InterPro" id="IPR036873">
    <property type="entry name" value="Rhodanese-like_dom_sf"/>
</dbReference>
<dbReference type="PANTHER" id="PTHR43855:SF1">
    <property type="entry name" value="THIOSULFATE SULFURTRANSFERASE"/>
    <property type="match status" value="1"/>
</dbReference>
<dbReference type="EMBL" id="AQQR01000010">
    <property type="protein sequence ID" value="OWU70990.1"/>
    <property type="molecule type" value="Genomic_DNA"/>
</dbReference>
<dbReference type="Gene3D" id="3.40.250.10">
    <property type="entry name" value="Rhodanese-like domain"/>
    <property type="match status" value="2"/>
</dbReference>
<feature type="domain" description="Rhodanese" evidence="2">
    <location>
        <begin position="15"/>
        <end position="123"/>
    </location>
</feature>
<dbReference type="InterPro" id="IPR001763">
    <property type="entry name" value="Rhodanese-like_dom"/>
</dbReference>
<name>A0A225NIS2_9RHOB</name>
<dbReference type="OrthoDB" id="9781034at2"/>
<evidence type="ECO:0000313" key="4">
    <source>
        <dbReference type="Proteomes" id="UP000215377"/>
    </source>
</evidence>
<reference evidence="3 4" key="1">
    <citation type="submission" date="2013-04" db="EMBL/GenBank/DDBJ databases">
        <title>Oceanicola sp. 22II1-22F33 Genome Sequencing.</title>
        <authorList>
            <person name="Lai Q."/>
            <person name="Li G."/>
            <person name="Shao Z."/>
        </authorList>
    </citation>
    <scope>NUCLEOTIDE SEQUENCE [LARGE SCALE GENOMIC DNA]</scope>
    <source>
        <strain evidence="3 4">22II1-22F33</strain>
    </source>
</reference>
<dbReference type="Proteomes" id="UP000215377">
    <property type="component" value="Unassembled WGS sequence"/>
</dbReference>
<feature type="domain" description="Rhodanese" evidence="2">
    <location>
        <begin position="156"/>
        <end position="268"/>
    </location>
</feature>
<proteinExistence type="predicted"/>
<dbReference type="AlphaFoldDB" id="A0A225NIS2"/>
<dbReference type="PROSITE" id="PS50206">
    <property type="entry name" value="RHODANESE_3"/>
    <property type="match status" value="2"/>
</dbReference>
<evidence type="ECO:0000313" key="3">
    <source>
        <dbReference type="EMBL" id="OWU70990.1"/>
    </source>
</evidence>
<accession>A0A225NIS2</accession>
<dbReference type="RefSeq" id="WP_088651544.1">
    <property type="nucleotide sequence ID" value="NZ_AQQR01000010.1"/>
</dbReference>
<keyword evidence="1" id="KW-0677">Repeat</keyword>
<keyword evidence="4" id="KW-1185">Reference proteome</keyword>
<comment type="caution">
    <text evidence="3">The sequence shown here is derived from an EMBL/GenBank/DDBJ whole genome shotgun (WGS) entry which is preliminary data.</text>
</comment>
<dbReference type="SUPFAM" id="SSF52821">
    <property type="entry name" value="Rhodanese/Cell cycle control phosphatase"/>
    <property type="match status" value="2"/>
</dbReference>
<dbReference type="InterPro" id="IPR051126">
    <property type="entry name" value="Thiosulfate_sulfurtransferase"/>
</dbReference>
<evidence type="ECO:0000259" key="2">
    <source>
        <dbReference type="PROSITE" id="PS50206"/>
    </source>
</evidence>
<dbReference type="SMART" id="SM00450">
    <property type="entry name" value="RHOD"/>
    <property type="match status" value="2"/>
</dbReference>
<protein>
    <recommendedName>
        <fullName evidence="2">Rhodanese domain-containing protein</fullName>
    </recommendedName>
</protein>
<dbReference type="CDD" id="cd01449">
    <property type="entry name" value="TST_Repeat_2"/>
    <property type="match status" value="1"/>
</dbReference>
<dbReference type="Pfam" id="PF00581">
    <property type="entry name" value="Rhodanese"/>
    <property type="match status" value="2"/>
</dbReference>
<organism evidence="3 4">
    <name type="scientific">Marinibacterium profundimaris</name>
    <dbReference type="NCBI Taxonomy" id="1679460"/>
    <lineage>
        <taxon>Bacteria</taxon>
        <taxon>Pseudomonadati</taxon>
        <taxon>Pseudomonadota</taxon>
        <taxon>Alphaproteobacteria</taxon>
        <taxon>Rhodobacterales</taxon>
        <taxon>Paracoccaceae</taxon>
        <taxon>Marinibacterium</taxon>
    </lineage>
</organism>